<evidence type="ECO:0000313" key="1">
    <source>
        <dbReference type="EMBL" id="KYF37556.1"/>
    </source>
</evidence>
<gene>
    <name evidence="1" type="ORF">SMIM3I_00192</name>
</gene>
<accession>A0A150NSF4</accession>
<reference evidence="1 2" key="1">
    <citation type="submission" date="2016-01" db="EMBL/GenBank/DDBJ databases">
        <title>Highly variable Streptococcus oralis 1 are common among viridans streptococci isolated from primates.</title>
        <authorList>
            <person name="Denapaite D."/>
            <person name="Rieger M."/>
            <person name="Koendgen S."/>
            <person name="Brueckner R."/>
            <person name="Ochigava I."/>
            <person name="Kappeler P."/>
            <person name="Maetz-Rensing K."/>
            <person name="Leendertz F."/>
        </authorList>
    </citation>
    <scope>NUCLEOTIDE SEQUENCE [LARGE SCALE GENOMIC DNA]</scope>
    <source>
        <strain evidence="1 2">M3-1</strain>
    </source>
</reference>
<dbReference type="PATRIC" id="fig|28037.235.peg.914"/>
<dbReference type="PROSITE" id="PS50883">
    <property type="entry name" value="EAL"/>
    <property type="match status" value="1"/>
</dbReference>
<protein>
    <submittedName>
        <fullName evidence="1">Uncharacterized protein</fullName>
    </submittedName>
</protein>
<dbReference type="Proteomes" id="UP000075442">
    <property type="component" value="Unassembled WGS sequence"/>
</dbReference>
<evidence type="ECO:0000313" key="2">
    <source>
        <dbReference type="Proteomes" id="UP000075442"/>
    </source>
</evidence>
<comment type="caution">
    <text evidence="1">The sequence shown here is derived from an EMBL/GenBank/DDBJ whole genome shotgun (WGS) entry which is preliminary data.</text>
</comment>
<proteinExistence type="predicted"/>
<dbReference type="EMBL" id="LROU01000055">
    <property type="protein sequence ID" value="KYF37556.1"/>
    <property type="molecule type" value="Genomic_DNA"/>
</dbReference>
<organism evidence="1 2">
    <name type="scientific">Streptococcus mitis</name>
    <dbReference type="NCBI Taxonomy" id="28037"/>
    <lineage>
        <taxon>Bacteria</taxon>
        <taxon>Bacillati</taxon>
        <taxon>Bacillota</taxon>
        <taxon>Bacilli</taxon>
        <taxon>Lactobacillales</taxon>
        <taxon>Streptococcaceae</taxon>
        <taxon>Streptococcus</taxon>
        <taxon>Streptococcus mitis group</taxon>
    </lineage>
</organism>
<name>A0A150NSF4_STRMT</name>
<dbReference type="InterPro" id="IPR001633">
    <property type="entry name" value="EAL_dom"/>
</dbReference>
<sequence length="43" mass="4988">MELDKSFVGGIVEEDETSYVVKDIIPQYHPFTKKLLAYEIEVI</sequence>
<dbReference type="AlphaFoldDB" id="A0A150NSF4"/>